<keyword evidence="1" id="KW-0812">Transmembrane</keyword>
<reference evidence="2 3" key="1">
    <citation type="journal article" date="2015" name="Genome Announc.">
        <title>Complete genome sequence of Vibrio alginolyticus ATCC 17749.</title>
        <authorList>
            <person name="Liu X.F."/>
            <person name="Cao Y."/>
            <person name="Zhang H.L."/>
            <person name="Chen Y.J."/>
            <person name="Hu C.J."/>
        </authorList>
    </citation>
    <scope>NUCLEOTIDE SEQUENCE [LARGE SCALE GENOMIC DNA]</scope>
    <source>
        <strain evidence="3">ATCC 17749 / DSM 2171 / NBRC 15630 / NCIMB 1903 / NCTC 12160 / XII-53</strain>
    </source>
</reference>
<gene>
    <name evidence="2" type="ORF">N646_0546</name>
</gene>
<accession>A0A2I3C1V4</accession>
<evidence type="ECO:0000313" key="3">
    <source>
        <dbReference type="Proteomes" id="UP000016714"/>
    </source>
</evidence>
<keyword evidence="1" id="KW-1133">Transmembrane helix</keyword>
<keyword evidence="1" id="KW-0472">Membrane</keyword>
<dbReference type="KEGG" id="vag:N646_0546"/>
<proteinExistence type="predicted"/>
<protein>
    <submittedName>
        <fullName evidence="2">Uncharacterized protein</fullName>
    </submittedName>
</protein>
<dbReference type="HOGENOM" id="CLU_3190374_0_0_6"/>
<sequence>MHWRIWDNDKANTMLNKEGRAAVTVLIVLIMALSISKMAMGLQMFK</sequence>
<dbReference type="EMBL" id="CP006718">
    <property type="protein sequence ID" value="AGV16379.1"/>
    <property type="molecule type" value="Genomic_DNA"/>
</dbReference>
<dbReference type="Proteomes" id="UP000016714">
    <property type="component" value="Chromosome 1"/>
</dbReference>
<evidence type="ECO:0000313" key="2">
    <source>
        <dbReference type="EMBL" id="AGV16379.1"/>
    </source>
</evidence>
<name>A0A2I3C1V4_VIBAX</name>
<evidence type="ECO:0000256" key="1">
    <source>
        <dbReference type="SAM" id="Phobius"/>
    </source>
</evidence>
<feature type="transmembrane region" description="Helical" evidence="1">
    <location>
        <begin position="21"/>
        <end position="40"/>
    </location>
</feature>
<organism evidence="2 3">
    <name type="scientific">Vibrio alginolyticus (strain ATCC 17749 / DSM 2171 / NBRC 15630 / NCIMB 1903 / NCTC 12160 / XII-53)</name>
    <dbReference type="NCBI Taxonomy" id="1219076"/>
    <lineage>
        <taxon>Bacteria</taxon>
        <taxon>Pseudomonadati</taxon>
        <taxon>Pseudomonadota</taxon>
        <taxon>Gammaproteobacteria</taxon>
        <taxon>Vibrionales</taxon>
        <taxon>Vibrionaceae</taxon>
        <taxon>Vibrio</taxon>
    </lineage>
</organism>
<dbReference type="AlphaFoldDB" id="A0A2I3C1V4"/>